<dbReference type="RefSeq" id="WP_307200515.1">
    <property type="nucleotide sequence ID" value="NZ_JAUSSU010000001.1"/>
</dbReference>
<evidence type="ECO:0000256" key="1">
    <source>
        <dbReference type="SAM" id="MobiDB-lite"/>
    </source>
</evidence>
<dbReference type="EMBL" id="JAUSSU010000001">
    <property type="protein sequence ID" value="MDQ0110980.1"/>
    <property type="molecule type" value="Genomic_DNA"/>
</dbReference>
<evidence type="ECO:0000313" key="3">
    <source>
        <dbReference type="Proteomes" id="UP001229346"/>
    </source>
</evidence>
<organism evidence="2 3">
    <name type="scientific">Paenibacillus harenae</name>
    <dbReference type="NCBI Taxonomy" id="306543"/>
    <lineage>
        <taxon>Bacteria</taxon>
        <taxon>Bacillati</taxon>
        <taxon>Bacillota</taxon>
        <taxon>Bacilli</taxon>
        <taxon>Bacillales</taxon>
        <taxon>Paenibacillaceae</taxon>
        <taxon>Paenibacillus</taxon>
    </lineage>
</organism>
<accession>A0ABT9TX11</accession>
<feature type="compositionally biased region" description="Basic and acidic residues" evidence="1">
    <location>
        <begin position="70"/>
        <end position="80"/>
    </location>
</feature>
<dbReference type="Proteomes" id="UP001229346">
    <property type="component" value="Unassembled WGS sequence"/>
</dbReference>
<comment type="caution">
    <text evidence="2">The sequence shown here is derived from an EMBL/GenBank/DDBJ whole genome shotgun (WGS) entry which is preliminary data.</text>
</comment>
<proteinExistence type="predicted"/>
<protein>
    <submittedName>
        <fullName evidence="2">Uncharacterized protein</fullName>
    </submittedName>
</protein>
<evidence type="ECO:0000313" key="2">
    <source>
        <dbReference type="EMBL" id="MDQ0110980.1"/>
    </source>
</evidence>
<name>A0ABT9TX11_PAEHA</name>
<reference evidence="2 3" key="1">
    <citation type="submission" date="2023-07" db="EMBL/GenBank/DDBJ databases">
        <title>Sorghum-associated microbial communities from plants grown in Nebraska, USA.</title>
        <authorList>
            <person name="Schachtman D."/>
        </authorList>
    </citation>
    <scope>NUCLEOTIDE SEQUENCE [LARGE SCALE GENOMIC DNA]</scope>
    <source>
        <strain evidence="2 3">CC482</strain>
    </source>
</reference>
<keyword evidence="3" id="KW-1185">Reference proteome</keyword>
<sequence length="184" mass="20709">MSEEVICPWCLTEITWDPEFGPEKHCPHCGNELSSYRTVELGGDAGEETDEEEQDNPGQWQEDEEEDYESDGHDLGHKRWLAEGEGYRNADRSSLALENTLQRITDEQDEVPECPACREFMLEAGIQSIGGEQYKPTVSPVLGQPALPAPLELVWYVCPSCFHTSSTLSPSNRQLLLKRLAKPE</sequence>
<feature type="compositionally biased region" description="Acidic residues" evidence="1">
    <location>
        <begin position="45"/>
        <end position="69"/>
    </location>
</feature>
<gene>
    <name evidence="2" type="ORF">J2T15_000396</name>
</gene>
<feature type="region of interest" description="Disordered" evidence="1">
    <location>
        <begin position="37"/>
        <end position="80"/>
    </location>
</feature>